<dbReference type="RefSeq" id="WP_160615526.1">
    <property type="nucleotide sequence ID" value="NZ_WTYR01000001.1"/>
</dbReference>
<protein>
    <submittedName>
        <fullName evidence="3">PQQ-dependent sugar dehydrogenase</fullName>
    </submittedName>
</protein>
<sequence length="391" mass="41970">MTYLKSAFALSAASLFLASCNAAASGDREATSTPSPAAAEQDFTVTAIGTYEEPWAAAFIPGTPLLFITQKAGTARIFDTAADTPRLITVSGLPDVDYGGQGGLGDVAFLPSESAPRLDTRTIYLSWAEAGPGDTRGAAVGKGTLRCWVADECAVEDLEVIWRQDPKVTGRGHYSHRLAISPDGQYLFVASGERQKKDPAQDTSNNLGSIVRLNLDGTPAAGNPLASEGGVSAQLWSWGHRNILGLEFDSQGRLWDLEHGPKGGDELNLVEPGTNYGWPIVSNGVNYDGSPIPDNDTRPEFEKPKVGWTPVIAPGSMLFYSGAMFPAWRDKLLIANLKTKSISEVSFDGTNAQETARYDFDNRLREIVQGPDGAVYVLEDGDNARLLKLTR</sequence>
<dbReference type="PANTHER" id="PTHR19328">
    <property type="entry name" value="HEDGEHOG-INTERACTING PROTEIN"/>
    <property type="match status" value="1"/>
</dbReference>
<dbReference type="PANTHER" id="PTHR19328:SF75">
    <property type="entry name" value="ALDOSE SUGAR DEHYDROGENASE YLII"/>
    <property type="match status" value="1"/>
</dbReference>
<keyword evidence="4" id="KW-1185">Reference proteome</keyword>
<reference evidence="3 4" key="1">
    <citation type="submission" date="2019-12" db="EMBL/GenBank/DDBJ databases">
        <title>Genomic-based taxomic classification of the family Erythrobacteraceae.</title>
        <authorList>
            <person name="Xu L."/>
        </authorList>
    </citation>
    <scope>NUCLEOTIDE SEQUENCE [LARGE SCALE GENOMIC DNA]</scope>
    <source>
        <strain evidence="3 4">LMG 29519</strain>
    </source>
</reference>
<feature type="signal peptide" evidence="1">
    <location>
        <begin position="1"/>
        <end position="24"/>
    </location>
</feature>
<dbReference type="InterPro" id="IPR011042">
    <property type="entry name" value="6-blade_b-propeller_TolB-like"/>
</dbReference>
<feature type="chain" id="PRO_5026243602" evidence="1">
    <location>
        <begin position="25"/>
        <end position="391"/>
    </location>
</feature>
<dbReference type="Pfam" id="PF07995">
    <property type="entry name" value="GSDH"/>
    <property type="match status" value="1"/>
</dbReference>
<evidence type="ECO:0000259" key="2">
    <source>
        <dbReference type="Pfam" id="PF07995"/>
    </source>
</evidence>
<dbReference type="EMBL" id="WTYR01000001">
    <property type="protein sequence ID" value="MXP09017.1"/>
    <property type="molecule type" value="Genomic_DNA"/>
</dbReference>
<dbReference type="AlphaFoldDB" id="A0A6I4U451"/>
<organism evidence="3 4">
    <name type="scientific">Alteriqipengyuania halimionae</name>
    <dbReference type="NCBI Taxonomy" id="1926630"/>
    <lineage>
        <taxon>Bacteria</taxon>
        <taxon>Pseudomonadati</taxon>
        <taxon>Pseudomonadota</taxon>
        <taxon>Alphaproteobacteria</taxon>
        <taxon>Sphingomonadales</taxon>
        <taxon>Erythrobacteraceae</taxon>
        <taxon>Alteriqipengyuania</taxon>
    </lineage>
</organism>
<keyword evidence="1" id="KW-0732">Signal</keyword>
<evidence type="ECO:0000256" key="1">
    <source>
        <dbReference type="SAM" id="SignalP"/>
    </source>
</evidence>
<gene>
    <name evidence="3" type="ORF">GRI68_02345</name>
</gene>
<dbReference type="Gene3D" id="2.120.10.30">
    <property type="entry name" value="TolB, C-terminal domain"/>
    <property type="match status" value="1"/>
</dbReference>
<evidence type="ECO:0000313" key="3">
    <source>
        <dbReference type="EMBL" id="MXP09017.1"/>
    </source>
</evidence>
<dbReference type="Proteomes" id="UP000429229">
    <property type="component" value="Unassembled WGS sequence"/>
</dbReference>
<comment type="caution">
    <text evidence="3">The sequence shown here is derived from an EMBL/GenBank/DDBJ whole genome shotgun (WGS) entry which is preliminary data.</text>
</comment>
<feature type="domain" description="Glucose/Sorbosone dehydrogenase" evidence="2">
    <location>
        <begin position="52"/>
        <end position="388"/>
    </location>
</feature>
<accession>A0A6I4U451</accession>
<evidence type="ECO:0000313" key="4">
    <source>
        <dbReference type="Proteomes" id="UP000429229"/>
    </source>
</evidence>
<proteinExistence type="predicted"/>
<dbReference type="PROSITE" id="PS51257">
    <property type="entry name" value="PROKAR_LIPOPROTEIN"/>
    <property type="match status" value="1"/>
</dbReference>
<dbReference type="OrthoDB" id="9770043at2"/>
<dbReference type="InterPro" id="IPR012938">
    <property type="entry name" value="Glc/Sorbosone_DH"/>
</dbReference>
<dbReference type="InterPro" id="IPR011041">
    <property type="entry name" value="Quinoprot_gluc/sorb_DH_b-prop"/>
</dbReference>
<dbReference type="SUPFAM" id="SSF50952">
    <property type="entry name" value="Soluble quinoprotein glucose dehydrogenase"/>
    <property type="match status" value="1"/>
</dbReference>
<name>A0A6I4U451_9SPHN</name>